<keyword evidence="2" id="KW-0614">Plasmid</keyword>
<dbReference type="EMBL" id="CP021082">
    <property type="protein sequence ID" value="ASN82587.1"/>
    <property type="molecule type" value="Genomic_DNA"/>
</dbReference>
<sequence length="536" mass="53116">MTRTNAALLLTALLLASCSQQASLPSDTPSASPVTENPTGTATVRVFIPNVAPQGLRPQYLPGTTTGLRVRLGTFDQTFPVGAGQAGCEAVTGGVTCTFTLTVPAGEQTLRLDALDAANHVLSTASQSVTVVKGQNNAFNVLLTGVPAAGAGSLGVTSRPDEVTGPAGNLTLDRGGAFSLSVALRDASGQTIINPGLPAFKVCSSNAGFSLTNPTTETPTLTAPEPTGTTQSATLYVPADGNCATTAGPLASVNVSVPAFHLALSVPASVVAGSSAVTSAQLRTALDNVLNIAGRTVAFSTSAGSMSAASATTDATGQASVNLIAPASVTTGTVTASSDGVTANASFTTTAGTADDTTSTVVVSPDAVKVGQTSAVTVTLKDANGNPVTTTPTLSATDGAVIGTPTASGNIFTFPVTAPATPATVVFTAKVGSSVVGTGNLAVTPYALLVRDGVNPVVAQYDFTSAAPKTFAVSEQGYAGAFTVQASNTNVTASLSGGTLTVTPVRAGLTTIKVQDAYGQEVTFDVSVTTVSITVY</sequence>
<gene>
    <name evidence="2" type="ORF">DFI_15540</name>
</gene>
<evidence type="ECO:0000313" key="2">
    <source>
        <dbReference type="EMBL" id="ASN82587.1"/>
    </source>
</evidence>
<dbReference type="SUPFAM" id="SSF49373">
    <property type="entry name" value="Invasin/intimin cell-adhesion fragments"/>
    <property type="match status" value="1"/>
</dbReference>
<keyword evidence="1" id="KW-0732">Signal</keyword>
<geneLocation type="plasmid" evidence="3">
    <name>pdfi1</name>
</geneLocation>
<organism evidence="2 3">
    <name type="scientific">Deinococcus ficus</name>
    <dbReference type="NCBI Taxonomy" id="317577"/>
    <lineage>
        <taxon>Bacteria</taxon>
        <taxon>Thermotogati</taxon>
        <taxon>Deinococcota</taxon>
        <taxon>Deinococci</taxon>
        <taxon>Deinococcales</taxon>
        <taxon>Deinococcaceae</taxon>
        <taxon>Deinococcus</taxon>
    </lineage>
</organism>
<evidence type="ECO:0000313" key="3">
    <source>
        <dbReference type="Proteomes" id="UP000259030"/>
    </source>
</evidence>
<feature type="chain" id="PRO_5011249530" description="Big-1 domain-containing protein" evidence="1">
    <location>
        <begin position="23"/>
        <end position="536"/>
    </location>
</feature>
<name>A0A221T114_9DEIO</name>
<dbReference type="RefSeq" id="WP_051308366.1">
    <property type="nucleotide sequence ID" value="NZ_CP021082.1"/>
</dbReference>
<keyword evidence="3" id="KW-1185">Reference proteome</keyword>
<dbReference type="AlphaFoldDB" id="A0A221T114"/>
<dbReference type="InterPro" id="IPR013783">
    <property type="entry name" value="Ig-like_fold"/>
</dbReference>
<evidence type="ECO:0008006" key="4">
    <source>
        <dbReference type="Google" id="ProtNLM"/>
    </source>
</evidence>
<protein>
    <recommendedName>
        <fullName evidence="4">Big-1 domain-containing protein</fullName>
    </recommendedName>
</protein>
<evidence type="ECO:0000256" key="1">
    <source>
        <dbReference type="SAM" id="SignalP"/>
    </source>
</evidence>
<dbReference type="Proteomes" id="UP000259030">
    <property type="component" value="Plasmid pDFI1"/>
</dbReference>
<reference evidence="2 3" key="1">
    <citation type="submission" date="2017-05" db="EMBL/GenBank/DDBJ databases">
        <title>The complete genome sequence of Deinococcus ficus isolated from the rhizosphere of the Ficus religiosa L. in Taiwan.</title>
        <authorList>
            <person name="Wu K.-M."/>
            <person name="Liao T.-L."/>
            <person name="Liu Y.-M."/>
            <person name="Young C.-C."/>
            <person name="Tsai S.-F."/>
        </authorList>
    </citation>
    <scope>NUCLEOTIDE SEQUENCE [LARGE SCALE GENOMIC DNA]</scope>
    <source>
        <strain evidence="2 3">CC-FR2-10</strain>
        <plasmid evidence="3">pdfi1</plasmid>
    </source>
</reference>
<feature type="signal peptide" evidence="1">
    <location>
        <begin position="1"/>
        <end position="22"/>
    </location>
</feature>
<proteinExistence type="predicted"/>
<dbReference type="KEGG" id="dfc:DFI_15540"/>
<dbReference type="InterPro" id="IPR008964">
    <property type="entry name" value="Invasin/intimin_cell_adhesion"/>
</dbReference>
<dbReference type="Gene3D" id="2.60.40.10">
    <property type="entry name" value="Immunoglobulins"/>
    <property type="match status" value="2"/>
</dbReference>
<accession>A0A221T114</accession>
<dbReference type="PROSITE" id="PS51257">
    <property type="entry name" value="PROKAR_LIPOPROTEIN"/>
    <property type="match status" value="1"/>
</dbReference>